<name>A0A917VSC7_9NOCA</name>
<keyword evidence="1" id="KW-0812">Transmembrane</keyword>
<feature type="transmembrane region" description="Helical" evidence="1">
    <location>
        <begin position="95"/>
        <end position="117"/>
    </location>
</feature>
<evidence type="ECO:0008006" key="4">
    <source>
        <dbReference type="Google" id="ProtNLM"/>
    </source>
</evidence>
<dbReference type="EMBL" id="BMMH01000005">
    <property type="protein sequence ID" value="GGL13854.1"/>
    <property type="molecule type" value="Genomic_DNA"/>
</dbReference>
<feature type="transmembrane region" description="Helical" evidence="1">
    <location>
        <begin position="129"/>
        <end position="147"/>
    </location>
</feature>
<dbReference type="Proteomes" id="UP000638263">
    <property type="component" value="Unassembled WGS sequence"/>
</dbReference>
<keyword evidence="1" id="KW-0472">Membrane</keyword>
<evidence type="ECO:0000313" key="3">
    <source>
        <dbReference type="Proteomes" id="UP000638263"/>
    </source>
</evidence>
<gene>
    <name evidence="2" type="ORF">GCM10011588_30400</name>
</gene>
<feature type="transmembrane region" description="Helical" evidence="1">
    <location>
        <begin position="178"/>
        <end position="196"/>
    </location>
</feature>
<proteinExistence type="predicted"/>
<sequence>MPARTELVAGGPLPPSNAAWLVEIGGWIAFAGVAAFLLYRWRKNGQPDTAALLFIGCFTMWWQEFYADWGAYLYYNPDLALLPWGSSPYTTPNKPVYVLAGYGWFYAGGFAAVSALFRWFRRRYSTVNYTVALLITVFIPFMLWNFVTADGVSYVTNWFQYLESIGPTIHTEKGGLQLIYQGIPLSLFAVAVVVSLDRRDVTGRPWFERVLGVKPAIAGWGQRMHQIIAWILGMNVLYAVFLTLPLVIARILFFPDNPWVPNP</sequence>
<protein>
    <recommendedName>
        <fullName evidence="4">Spirocyclase, AveC family</fullName>
    </recommendedName>
</protein>
<reference evidence="2" key="2">
    <citation type="submission" date="2020-09" db="EMBL/GenBank/DDBJ databases">
        <authorList>
            <person name="Sun Q."/>
            <person name="Zhou Y."/>
        </authorList>
    </citation>
    <scope>NUCLEOTIDE SEQUENCE</scope>
    <source>
        <strain evidence="2">CGMCC 4.3508</strain>
    </source>
</reference>
<feature type="transmembrane region" description="Helical" evidence="1">
    <location>
        <begin position="227"/>
        <end position="253"/>
    </location>
</feature>
<keyword evidence="1" id="KW-1133">Transmembrane helix</keyword>
<evidence type="ECO:0000256" key="1">
    <source>
        <dbReference type="SAM" id="Phobius"/>
    </source>
</evidence>
<keyword evidence="3" id="KW-1185">Reference proteome</keyword>
<evidence type="ECO:0000313" key="2">
    <source>
        <dbReference type="EMBL" id="GGL13854.1"/>
    </source>
</evidence>
<dbReference type="AlphaFoldDB" id="A0A917VSC7"/>
<feature type="transmembrane region" description="Helical" evidence="1">
    <location>
        <begin position="20"/>
        <end position="39"/>
    </location>
</feature>
<dbReference type="RefSeq" id="WP_229718791.1">
    <property type="nucleotide sequence ID" value="NZ_BMMH01000005.1"/>
</dbReference>
<feature type="transmembrane region" description="Helical" evidence="1">
    <location>
        <begin position="51"/>
        <end position="75"/>
    </location>
</feature>
<organism evidence="2 3">
    <name type="scientific">Nocardia jinanensis</name>
    <dbReference type="NCBI Taxonomy" id="382504"/>
    <lineage>
        <taxon>Bacteria</taxon>
        <taxon>Bacillati</taxon>
        <taxon>Actinomycetota</taxon>
        <taxon>Actinomycetes</taxon>
        <taxon>Mycobacteriales</taxon>
        <taxon>Nocardiaceae</taxon>
        <taxon>Nocardia</taxon>
    </lineage>
</organism>
<reference evidence="2" key="1">
    <citation type="journal article" date="2014" name="Int. J. Syst. Evol. Microbiol.">
        <title>Complete genome sequence of Corynebacterium casei LMG S-19264T (=DSM 44701T), isolated from a smear-ripened cheese.</title>
        <authorList>
            <consortium name="US DOE Joint Genome Institute (JGI-PGF)"/>
            <person name="Walter F."/>
            <person name="Albersmeier A."/>
            <person name="Kalinowski J."/>
            <person name="Ruckert C."/>
        </authorList>
    </citation>
    <scope>NUCLEOTIDE SEQUENCE</scope>
    <source>
        <strain evidence="2">CGMCC 4.3508</strain>
    </source>
</reference>
<accession>A0A917VSC7</accession>
<comment type="caution">
    <text evidence="2">The sequence shown here is derived from an EMBL/GenBank/DDBJ whole genome shotgun (WGS) entry which is preliminary data.</text>
</comment>